<reference evidence="1" key="1">
    <citation type="submission" date="2022-03" db="EMBL/GenBank/DDBJ databases">
        <title>De novo assembled genomes of Belliella spp. (Cyclobacteriaceae) strains.</title>
        <authorList>
            <person name="Szabo A."/>
            <person name="Korponai K."/>
            <person name="Felfoldi T."/>
        </authorList>
    </citation>
    <scope>NUCLEOTIDE SEQUENCE</scope>
    <source>
        <strain evidence="1">DSM 111904</strain>
    </source>
</reference>
<sequence length="62" mass="7426">MSKLLNGSKKLFEFIKDEVNISMDIIDPDSHLDRQEHEDGVFFFICYIRTTWMASERQKRES</sequence>
<dbReference type="EMBL" id="JAKZGP010000072">
    <property type="protein sequence ID" value="MCH7411369.1"/>
    <property type="molecule type" value="Genomic_DNA"/>
</dbReference>
<comment type="caution">
    <text evidence="1">The sequence shown here is derived from an EMBL/GenBank/DDBJ whole genome shotgun (WGS) entry which is preliminary data.</text>
</comment>
<protein>
    <submittedName>
        <fullName evidence="1">Uncharacterized protein</fullName>
    </submittedName>
</protein>
<gene>
    <name evidence="1" type="ORF">MM239_18385</name>
</gene>
<dbReference type="Proteomes" id="UP001165489">
    <property type="component" value="Unassembled WGS sequence"/>
</dbReference>
<accession>A0ABS9V593</accession>
<evidence type="ECO:0000313" key="1">
    <source>
        <dbReference type="EMBL" id="MCH7411369.1"/>
    </source>
</evidence>
<proteinExistence type="predicted"/>
<name>A0ABS9V593_9BACT</name>
<evidence type="ECO:0000313" key="2">
    <source>
        <dbReference type="Proteomes" id="UP001165489"/>
    </source>
</evidence>
<keyword evidence="2" id="KW-1185">Reference proteome</keyword>
<organism evidence="1 2">
    <name type="scientific">Belliella filtrata</name>
    <dbReference type="NCBI Taxonomy" id="2923435"/>
    <lineage>
        <taxon>Bacteria</taxon>
        <taxon>Pseudomonadati</taxon>
        <taxon>Bacteroidota</taxon>
        <taxon>Cytophagia</taxon>
        <taxon>Cytophagales</taxon>
        <taxon>Cyclobacteriaceae</taxon>
        <taxon>Belliella</taxon>
    </lineage>
</organism>
<dbReference type="RefSeq" id="WP_241349748.1">
    <property type="nucleotide sequence ID" value="NZ_JAKZGP010000072.1"/>
</dbReference>